<dbReference type="PANTHER" id="PTHR36837">
    <property type="entry name" value="POLY(3-HYDROXYALKANOATE) POLYMERASE SUBUNIT PHAC"/>
    <property type="match status" value="1"/>
</dbReference>
<dbReference type="PROSITE" id="PS50890">
    <property type="entry name" value="PUA"/>
    <property type="match status" value="1"/>
</dbReference>
<reference evidence="2 3" key="1">
    <citation type="submission" date="2019-03" db="EMBL/GenBank/DDBJ databases">
        <title>Genomic Encyclopedia of Type Strains, Phase IV (KMG-IV): sequencing the most valuable type-strain genomes for metagenomic binning, comparative biology and taxonomic classification.</title>
        <authorList>
            <person name="Goeker M."/>
        </authorList>
    </citation>
    <scope>NUCLEOTIDE SEQUENCE [LARGE SCALE GENOMIC DNA]</scope>
    <source>
        <strain evidence="2 3">DSM 4868</strain>
    </source>
</reference>
<evidence type="ECO:0000313" key="2">
    <source>
        <dbReference type="EMBL" id="TCO74160.1"/>
    </source>
</evidence>
<dbReference type="InterPro" id="IPR029058">
    <property type="entry name" value="AB_hydrolase_fold"/>
</dbReference>
<dbReference type="InterPro" id="IPR051321">
    <property type="entry name" value="PHA/PHB_synthase"/>
</dbReference>
<protein>
    <submittedName>
        <fullName evidence="2">Uncharacterized protein DUF3141</fullName>
    </submittedName>
</protein>
<dbReference type="Proteomes" id="UP000295142">
    <property type="component" value="Unassembled WGS sequence"/>
</dbReference>
<evidence type="ECO:0000313" key="3">
    <source>
        <dbReference type="Proteomes" id="UP000295142"/>
    </source>
</evidence>
<evidence type="ECO:0000256" key="1">
    <source>
        <dbReference type="SAM" id="MobiDB-lite"/>
    </source>
</evidence>
<gene>
    <name evidence="2" type="ORF">EV655_101321</name>
</gene>
<dbReference type="AlphaFoldDB" id="A0A4V2SB55"/>
<dbReference type="Gene3D" id="3.40.50.1820">
    <property type="entry name" value="alpha/beta hydrolase"/>
    <property type="match status" value="1"/>
</dbReference>
<keyword evidence="3" id="KW-1185">Reference proteome</keyword>
<dbReference type="RefSeq" id="WP_207901914.1">
    <property type="nucleotide sequence ID" value="NZ_SLWW01000001.1"/>
</dbReference>
<dbReference type="EMBL" id="SLWW01000001">
    <property type="protein sequence ID" value="TCO74160.1"/>
    <property type="molecule type" value="Genomic_DNA"/>
</dbReference>
<organism evidence="2 3">
    <name type="scientific">Rhodovulum euryhalinum</name>
    <dbReference type="NCBI Taxonomy" id="35805"/>
    <lineage>
        <taxon>Bacteria</taxon>
        <taxon>Pseudomonadati</taxon>
        <taxon>Pseudomonadota</taxon>
        <taxon>Alphaproteobacteria</taxon>
        <taxon>Rhodobacterales</taxon>
        <taxon>Paracoccaceae</taxon>
        <taxon>Rhodovulum</taxon>
    </lineage>
</organism>
<dbReference type="InterPro" id="IPR024501">
    <property type="entry name" value="DUF3141"/>
</dbReference>
<dbReference type="Pfam" id="PF11339">
    <property type="entry name" value="DUF3141"/>
    <property type="match status" value="1"/>
</dbReference>
<accession>A0A4V2SB55</accession>
<feature type="region of interest" description="Disordered" evidence="1">
    <location>
        <begin position="792"/>
        <end position="824"/>
    </location>
</feature>
<dbReference type="PANTHER" id="PTHR36837:SF2">
    <property type="entry name" value="POLY(3-HYDROXYALKANOATE) POLYMERASE SUBUNIT PHAC"/>
    <property type="match status" value="1"/>
</dbReference>
<comment type="caution">
    <text evidence="2">The sequence shown here is derived from an EMBL/GenBank/DDBJ whole genome shotgun (WGS) entry which is preliminary data.</text>
</comment>
<sequence>MQTASPRPSTLEAADMISETLGGMGALPQDWLAGAGAHAGELLDGAQLMRTVAARHGNVIFDGHTARARAAFEALSAAGTASARNETPLPSALADWMRDAGERWVLTLDLLRERGDIFRAHEAAGCPPVLIYDYEMIVDGADLDHPCNYQLLRIVPPEGVEVHDFKRPYIIIDPRAGHGGGIGGFKPDSQVGVALADGHPVYFVAFGRTPVPGQTLADVTRAEAEFVREVTRRHPDASKPVVIGNCQGGWATLLLAASNPDLTGPIVLNGAPVATWSGEVGKHPMRYNAGILGGTWQPMLWSDLGGGVFDGANLVMNFEMLNPGRTWFRKYADMMADIDDPKARQRFLEFERWWGGFFMLNEAEIRWIVEQLFVGNRLTRNTAMLEPGRLVDIKQIRAPIIVFASHGDNITPPQQALNWILDAYAGVDEIRIRGQRIVYMVHEEVGHLGIFVSSTIAKKEHTEVSSTLKTIEALAPGLYEMRIDAVKGAGTAKSFHVSFAERSFADLEALGGTRDEEVAFAAVARASQMQSEAYDTLVRPVLRATVSPRAAEAARALHPLRTQRLALSSLNPAMAALATAAERVREAREPADPANPFLALERVAIDVTEQWIDLARDLRDAAYEMSFHMMWNNPWARAFGQSQAPRRTRKTEDELRALPIVQAALAHVAQGGFVEAVIRMLVLLAESRQSVRRDRLERSARVLNRDAPFRDLPMEVRAHIIHEQTLIATYDPEGAIATLPRLLPDPEARDLAARVVQYVPGPIDEMAPHTLEMLNRFRSVLGLGPVTADVLDDPLAEAPEGTGDAAPAARPRRRAAPRTGEAAE</sequence>
<name>A0A4V2SB55_9RHOB</name>
<dbReference type="SUPFAM" id="SSF53474">
    <property type="entry name" value="alpha/beta-Hydrolases"/>
    <property type="match status" value="1"/>
</dbReference>
<proteinExistence type="predicted"/>